<dbReference type="PROSITE" id="PS50125">
    <property type="entry name" value="GUANYLATE_CYCLASE_2"/>
    <property type="match status" value="1"/>
</dbReference>
<name>A0ABT7F1J1_9RHOB</name>
<evidence type="ECO:0000313" key="3">
    <source>
        <dbReference type="Proteomes" id="UP001243757"/>
    </source>
</evidence>
<dbReference type="CDD" id="cd07302">
    <property type="entry name" value="CHD"/>
    <property type="match status" value="1"/>
</dbReference>
<feature type="domain" description="Guanylate cyclase" evidence="1">
    <location>
        <begin position="408"/>
        <end position="539"/>
    </location>
</feature>
<evidence type="ECO:0000259" key="1">
    <source>
        <dbReference type="PROSITE" id="PS50125"/>
    </source>
</evidence>
<dbReference type="PANTHER" id="PTHR43081">
    <property type="entry name" value="ADENYLATE CYCLASE, TERMINAL-DIFFERENTIATION SPECIFIC-RELATED"/>
    <property type="match status" value="1"/>
</dbReference>
<dbReference type="SMART" id="SM00065">
    <property type="entry name" value="GAF"/>
    <property type="match status" value="2"/>
</dbReference>
<protein>
    <submittedName>
        <fullName evidence="2">Adenylate/guanylate cyclase domain-containing protein</fullName>
    </submittedName>
</protein>
<dbReference type="InterPro" id="IPR029016">
    <property type="entry name" value="GAF-like_dom_sf"/>
</dbReference>
<dbReference type="Proteomes" id="UP001243757">
    <property type="component" value="Unassembled WGS sequence"/>
</dbReference>
<dbReference type="InterPro" id="IPR001054">
    <property type="entry name" value="A/G_cyclase"/>
</dbReference>
<reference evidence="2 3" key="1">
    <citation type="submission" date="2023-05" db="EMBL/GenBank/DDBJ databases">
        <title>Pseudodonghicola sp. nov.</title>
        <authorList>
            <person name="Huang J."/>
        </authorList>
    </citation>
    <scope>NUCLEOTIDE SEQUENCE [LARGE SCALE GENOMIC DNA]</scope>
    <source>
        <strain evidence="2 3">IC7</strain>
    </source>
</reference>
<dbReference type="SUPFAM" id="SSF55073">
    <property type="entry name" value="Nucleotide cyclase"/>
    <property type="match status" value="1"/>
</dbReference>
<dbReference type="InterPro" id="IPR029787">
    <property type="entry name" value="Nucleotide_cyclase"/>
</dbReference>
<evidence type="ECO:0000313" key="2">
    <source>
        <dbReference type="EMBL" id="MDK3018476.1"/>
    </source>
</evidence>
<dbReference type="SUPFAM" id="SSF55781">
    <property type="entry name" value="GAF domain-like"/>
    <property type="match status" value="2"/>
</dbReference>
<gene>
    <name evidence="2" type="ORF">QO033_12380</name>
</gene>
<dbReference type="InterPro" id="IPR050697">
    <property type="entry name" value="Adenylyl/Guanylyl_Cyclase_3/4"/>
</dbReference>
<dbReference type="Pfam" id="PF13185">
    <property type="entry name" value="GAF_2"/>
    <property type="match status" value="1"/>
</dbReference>
<accession>A0ABT7F1J1</accession>
<comment type="caution">
    <text evidence="2">The sequence shown here is derived from an EMBL/GenBank/DDBJ whole genome shotgun (WGS) entry which is preliminary data.</text>
</comment>
<organism evidence="2 3">
    <name type="scientific">Pseudodonghicola flavimaris</name>
    <dbReference type="NCBI Taxonomy" id="3050036"/>
    <lineage>
        <taxon>Bacteria</taxon>
        <taxon>Pseudomonadati</taxon>
        <taxon>Pseudomonadota</taxon>
        <taxon>Alphaproteobacteria</taxon>
        <taxon>Rhodobacterales</taxon>
        <taxon>Paracoccaceae</taxon>
        <taxon>Pseudodonghicola</taxon>
    </lineage>
</organism>
<dbReference type="Pfam" id="PF01590">
    <property type="entry name" value="GAF"/>
    <property type="match status" value="1"/>
</dbReference>
<dbReference type="Gene3D" id="3.30.70.1230">
    <property type="entry name" value="Nucleotide cyclase"/>
    <property type="match status" value="1"/>
</dbReference>
<dbReference type="Pfam" id="PF00211">
    <property type="entry name" value="Guanylate_cyc"/>
    <property type="match status" value="1"/>
</dbReference>
<dbReference type="RefSeq" id="WP_284481292.1">
    <property type="nucleotide sequence ID" value="NZ_JASNJD010000008.1"/>
</dbReference>
<dbReference type="PANTHER" id="PTHR43081:SF20">
    <property type="entry name" value="TWO-COMPONENT RESPONSE REGULATOR"/>
    <property type="match status" value="1"/>
</dbReference>
<keyword evidence="3" id="KW-1185">Reference proteome</keyword>
<dbReference type="EMBL" id="JASNJD010000008">
    <property type="protein sequence ID" value="MDK3018476.1"/>
    <property type="molecule type" value="Genomic_DNA"/>
</dbReference>
<dbReference type="Gene3D" id="3.30.450.40">
    <property type="match status" value="2"/>
</dbReference>
<dbReference type="InterPro" id="IPR003018">
    <property type="entry name" value="GAF"/>
</dbReference>
<dbReference type="SMART" id="SM00044">
    <property type="entry name" value="CYCc"/>
    <property type="match status" value="1"/>
</dbReference>
<proteinExistence type="predicted"/>
<sequence length="594" mass="65130">MDDALARGEAREAALQDVLSLIQLGRGDVQPVLDAVARHATKLCIADFCNLWRIEGEMLHHAATYGFPEHELTGYLADFPKIMPAGSASRQVWETGKTTHIKQAIAPDYADRDLAKIYDFEEVLGVPIPFQGQVWGTIVLGFRAENRPTKVEIRLVETFAEQVSIAIQNAALLNRTRETLEQQTATAEVLEIISQSRDNERPVFDAILKRACALCNAPLSGLILGTSEDDVQVLAAHNGMFREAIELFETGQMRMDGSLSYAAKSIIEGHLIAHDDMGESELYAAGSPIVRSMVDASNIRSVLFVPLMKDGAALGTLTMFRREVRAFDAQEIALVESFAAQAVIAIENVRQFRALENLNAELGDRVARQVNELERLSRLKRFLPAAVADTVISQGSDRLLSSHRALLGVLFCDIRGFTAFCETAEPEETIEVLQTYHREMGRLINEHGAGVDHRSGDGIMVLFNDPLPCDEPAGNAVRLALAMRSRMEELCISWKRLGHRLGFGVGVSLGYATVGMVGYEGRYDYTASGTAVNLAARLCDHADDGEILLSPRAAIAIENEFQTVTVGKLALKGIREPVEVFRLDGLQSLSGPRS</sequence>